<evidence type="ECO:0000256" key="13">
    <source>
        <dbReference type="ARBA" id="ARBA00023136"/>
    </source>
</evidence>
<dbReference type="Proteomes" id="UP001387364">
    <property type="component" value="Chromosome"/>
</dbReference>
<evidence type="ECO:0000256" key="3">
    <source>
        <dbReference type="ARBA" id="ARBA00012438"/>
    </source>
</evidence>
<keyword evidence="9 17" id="KW-0418">Kinase</keyword>
<evidence type="ECO:0000256" key="15">
    <source>
        <dbReference type="SAM" id="Phobius"/>
    </source>
</evidence>
<evidence type="ECO:0000256" key="8">
    <source>
        <dbReference type="ARBA" id="ARBA00022741"/>
    </source>
</evidence>
<keyword evidence="14" id="KW-0175">Coiled coil</keyword>
<sequence length="467" mass="53800">MRWRLTGRYLFSILLIVLFVVCINVVMLLGLLVWQSQTVAPFFSEPVESFVREFKQYVQIDEGRLTVNSEGKEVLKQKNAWIQVLNEQGEEQYTYRAPKTLPTSYSPVEIVQMYKYKEVDADTTVFIDSVNLDGEAYSYFIGVVDRNINRYILSYNMEEIRKVSNDIFLLFLIIDSLIAVIIGYAFSQRLTKPVHKIIDDIKKLANKDYNVVSQSKGIYREVAYNVQDLSTQLKAAEVERTKLDRLKEEWIANISHDMKTPLASIQGFAEMMKDTDYDFSIEEMREYAEIIEQKSLYIKEVIDDLNLTTRLKNKQMTLNKKSVNIVSLVRNIVIDLLNDPKHQQRHIVFECKAEAIFLEVDELLLRRALSNLIYNAVVHNDPDTQVTVTVEKEEEKTAIYIEDNGKGMSKEELDHIFSRYYRGTNTGESHKGSGLGLAIAKDIVEAHQGVITMKSVIGEGTKIRVEL</sequence>
<dbReference type="SUPFAM" id="SSF55874">
    <property type="entry name" value="ATPase domain of HSP90 chaperone/DNA topoisomerase II/histidine kinase"/>
    <property type="match status" value="1"/>
</dbReference>
<dbReference type="InterPro" id="IPR003594">
    <property type="entry name" value="HATPase_dom"/>
</dbReference>
<dbReference type="GO" id="GO:0016301">
    <property type="term" value="F:kinase activity"/>
    <property type="evidence" value="ECO:0007669"/>
    <property type="project" value="UniProtKB-KW"/>
</dbReference>
<comment type="subcellular location">
    <subcellularLocation>
        <location evidence="2">Cell membrane</location>
        <topology evidence="2">Multi-pass membrane protein</topology>
    </subcellularLocation>
</comment>
<feature type="transmembrane region" description="Helical" evidence="15">
    <location>
        <begin position="167"/>
        <end position="186"/>
    </location>
</feature>
<keyword evidence="12" id="KW-0902">Two-component regulatory system</keyword>
<keyword evidence="7 15" id="KW-0812">Transmembrane</keyword>
<keyword evidence="4" id="KW-1003">Cell membrane</keyword>
<dbReference type="SMART" id="SM00387">
    <property type="entry name" value="HATPase_c"/>
    <property type="match status" value="1"/>
</dbReference>
<evidence type="ECO:0000256" key="12">
    <source>
        <dbReference type="ARBA" id="ARBA00023012"/>
    </source>
</evidence>
<evidence type="ECO:0000256" key="7">
    <source>
        <dbReference type="ARBA" id="ARBA00022692"/>
    </source>
</evidence>
<dbReference type="SUPFAM" id="SSF47384">
    <property type="entry name" value="Homodimeric domain of signal transducing histidine kinase"/>
    <property type="match status" value="1"/>
</dbReference>
<keyword evidence="8" id="KW-0547">Nucleotide-binding</keyword>
<name>A0ABZ2N5N5_9BACI</name>
<dbReference type="PROSITE" id="PS50109">
    <property type="entry name" value="HIS_KIN"/>
    <property type="match status" value="1"/>
</dbReference>
<dbReference type="InterPro" id="IPR050398">
    <property type="entry name" value="HssS/ArlS-like"/>
</dbReference>
<dbReference type="CDD" id="cd00082">
    <property type="entry name" value="HisKA"/>
    <property type="match status" value="1"/>
</dbReference>
<dbReference type="Pfam" id="PF00512">
    <property type="entry name" value="HisKA"/>
    <property type="match status" value="1"/>
</dbReference>
<dbReference type="InterPro" id="IPR036097">
    <property type="entry name" value="HisK_dim/P_sf"/>
</dbReference>
<evidence type="ECO:0000256" key="10">
    <source>
        <dbReference type="ARBA" id="ARBA00022840"/>
    </source>
</evidence>
<keyword evidence="11 15" id="KW-1133">Transmembrane helix</keyword>
<accession>A0ABZ2N5N5</accession>
<keyword evidence="5" id="KW-0597">Phosphoprotein</keyword>
<keyword evidence="13 15" id="KW-0472">Membrane</keyword>
<evidence type="ECO:0000256" key="5">
    <source>
        <dbReference type="ARBA" id="ARBA00022553"/>
    </source>
</evidence>
<organism evidence="17 18">
    <name type="scientific">Bacillus kandeliae</name>
    <dbReference type="NCBI Taxonomy" id="3129297"/>
    <lineage>
        <taxon>Bacteria</taxon>
        <taxon>Bacillati</taxon>
        <taxon>Bacillota</taxon>
        <taxon>Bacilli</taxon>
        <taxon>Bacillales</taxon>
        <taxon>Bacillaceae</taxon>
        <taxon>Bacillus</taxon>
    </lineage>
</organism>
<evidence type="ECO:0000256" key="1">
    <source>
        <dbReference type="ARBA" id="ARBA00000085"/>
    </source>
</evidence>
<evidence type="ECO:0000313" key="17">
    <source>
        <dbReference type="EMBL" id="WXB92675.1"/>
    </source>
</evidence>
<dbReference type="EMBL" id="CP147404">
    <property type="protein sequence ID" value="WXB92675.1"/>
    <property type="molecule type" value="Genomic_DNA"/>
</dbReference>
<gene>
    <name evidence="17" type="ORF">WDJ61_15815</name>
</gene>
<protein>
    <recommendedName>
        <fullName evidence="3">histidine kinase</fullName>
        <ecNumber evidence="3">2.7.13.3</ecNumber>
    </recommendedName>
</protein>
<dbReference type="CDD" id="cd00075">
    <property type="entry name" value="HATPase"/>
    <property type="match status" value="1"/>
</dbReference>
<dbReference type="InterPro" id="IPR004358">
    <property type="entry name" value="Sig_transdc_His_kin-like_C"/>
</dbReference>
<feature type="domain" description="Histidine kinase" evidence="16">
    <location>
        <begin position="253"/>
        <end position="467"/>
    </location>
</feature>
<reference evidence="17 18" key="1">
    <citation type="submission" date="2024-02" db="EMBL/GenBank/DDBJ databases">
        <title>Seven novel Bacillus-like species.</title>
        <authorList>
            <person name="Liu G."/>
        </authorList>
    </citation>
    <scope>NUCLEOTIDE SEQUENCE [LARGE SCALE GENOMIC DNA]</scope>
    <source>
        <strain evidence="17 18">FJAT-52991</strain>
    </source>
</reference>
<evidence type="ECO:0000256" key="6">
    <source>
        <dbReference type="ARBA" id="ARBA00022679"/>
    </source>
</evidence>
<dbReference type="EC" id="2.7.13.3" evidence="3"/>
<evidence type="ECO:0000256" key="2">
    <source>
        <dbReference type="ARBA" id="ARBA00004651"/>
    </source>
</evidence>
<dbReference type="Gene3D" id="3.30.565.10">
    <property type="entry name" value="Histidine kinase-like ATPase, C-terminal domain"/>
    <property type="match status" value="1"/>
</dbReference>
<comment type="catalytic activity">
    <reaction evidence="1">
        <text>ATP + protein L-histidine = ADP + protein N-phospho-L-histidine.</text>
        <dbReference type="EC" id="2.7.13.3"/>
    </reaction>
</comment>
<feature type="coiled-coil region" evidence="14">
    <location>
        <begin position="226"/>
        <end position="253"/>
    </location>
</feature>
<keyword evidence="10" id="KW-0067">ATP-binding</keyword>
<dbReference type="RefSeq" id="WP_338751414.1">
    <property type="nucleotide sequence ID" value="NZ_CP147404.1"/>
</dbReference>
<feature type="transmembrane region" description="Helical" evidence="15">
    <location>
        <begin position="9"/>
        <end position="34"/>
    </location>
</feature>
<dbReference type="PANTHER" id="PTHR45528">
    <property type="entry name" value="SENSOR HISTIDINE KINASE CPXA"/>
    <property type="match status" value="1"/>
</dbReference>
<dbReference type="Gene3D" id="1.10.287.130">
    <property type="match status" value="1"/>
</dbReference>
<keyword evidence="6" id="KW-0808">Transferase</keyword>
<dbReference type="PANTHER" id="PTHR45528:SF1">
    <property type="entry name" value="SENSOR HISTIDINE KINASE CPXA"/>
    <property type="match status" value="1"/>
</dbReference>
<evidence type="ECO:0000256" key="11">
    <source>
        <dbReference type="ARBA" id="ARBA00022989"/>
    </source>
</evidence>
<evidence type="ECO:0000256" key="9">
    <source>
        <dbReference type="ARBA" id="ARBA00022777"/>
    </source>
</evidence>
<proteinExistence type="predicted"/>
<dbReference type="InterPro" id="IPR003661">
    <property type="entry name" value="HisK_dim/P_dom"/>
</dbReference>
<dbReference type="Pfam" id="PF02518">
    <property type="entry name" value="HATPase_c"/>
    <property type="match status" value="1"/>
</dbReference>
<dbReference type="PRINTS" id="PR00344">
    <property type="entry name" value="BCTRLSENSOR"/>
</dbReference>
<evidence type="ECO:0000259" key="16">
    <source>
        <dbReference type="PROSITE" id="PS50109"/>
    </source>
</evidence>
<evidence type="ECO:0000256" key="4">
    <source>
        <dbReference type="ARBA" id="ARBA00022475"/>
    </source>
</evidence>
<evidence type="ECO:0000313" key="18">
    <source>
        <dbReference type="Proteomes" id="UP001387364"/>
    </source>
</evidence>
<evidence type="ECO:0000256" key="14">
    <source>
        <dbReference type="SAM" id="Coils"/>
    </source>
</evidence>
<dbReference type="Gene3D" id="6.10.340.10">
    <property type="match status" value="1"/>
</dbReference>
<dbReference type="InterPro" id="IPR005467">
    <property type="entry name" value="His_kinase_dom"/>
</dbReference>
<keyword evidence="18" id="KW-1185">Reference proteome</keyword>
<dbReference type="SMART" id="SM00388">
    <property type="entry name" value="HisKA"/>
    <property type="match status" value="1"/>
</dbReference>
<dbReference type="InterPro" id="IPR036890">
    <property type="entry name" value="HATPase_C_sf"/>
</dbReference>